<dbReference type="SUPFAM" id="SSF53850">
    <property type="entry name" value="Periplasmic binding protein-like II"/>
    <property type="match status" value="1"/>
</dbReference>
<dbReference type="InterPro" id="IPR036388">
    <property type="entry name" value="WH-like_DNA-bd_sf"/>
</dbReference>
<dbReference type="Gene3D" id="3.40.190.10">
    <property type="entry name" value="Periplasmic binding protein-like II"/>
    <property type="match status" value="2"/>
</dbReference>
<comment type="caution">
    <text evidence="6">The sequence shown here is derived from an EMBL/GenBank/DDBJ whole genome shotgun (WGS) entry which is preliminary data.</text>
</comment>
<dbReference type="PANTHER" id="PTHR30126:SF39">
    <property type="entry name" value="HTH-TYPE TRANSCRIPTIONAL REGULATOR CYSL"/>
    <property type="match status" value="1"/>
</dbReference>
<gene>
    <name evidence="6" type="ORF">ACFPET_07890</name>
</gene>
<comment type="similarity">
    <text evidence="1">Belongs to the LysR transcriptional regulatory family.</text>
</comment>
<keyword evidence="3" id="KW-0238">DNA-binding</keyword>
<evidence type="ECO:0000313" key="6">
    <source>
        <dbReference type="EMBL" id="MFC4335118.1"/>
    </source>
</evidence>
<protein>
    <submittedName>
        <fullName evidence="6">LysR family transcriptional regulator</fullName>
    </submittedName>
</protein>
<keyword evidence="2" id="KW-0805">Transcription regulation</keyword>
<sequence length="300" mass="31385">MALSPRVPDLASLELLTTVGSTGGIGAAAAELGISQPSASHRIRTMERLVGVQLLQRTPRGSRLTSSGALLVEWATTVVEAASVLDAGIDALRDQRDAHLAVSASLTIAEYLLPRSLAELRRTRPETTATLTVENSHDVVDAVEGGRADVGFIEGPRAPRGFSTRTIGSDDLVVVVAPGHPWSRRSRPLQPRELAATPLISREAGSGTRAALEKALEKWAAPAEPLLELSSTMAVKAAVAQGGGAAVLSSLAVQAEVESGRLAVVPVEGLDLSRRLRAVWNKGARLRGPAADLLARLTHG</sequence>
<dbReference type="PANTHER" id="PTHR30126">
    <property type="entry name" value="HTH-TYPE TRANSCRIPTIONAL REGULATOR"/>
    <property type="match status" value="1"/>
</dbReference>
<name>A0ABV8TXI4_9ACTN</name>
<evidence type="ECO:0000259" key="5">
    <source>
        <dbReference type="PROSITE" id="PS50931"/>
    </source>
</evidence>
<proteinExistence type="inferred from homology"/>
<dbReference type="Gene3D" id="1.10.10.10">
    <property type="entry name" value="Winged helix-like DNA-binding domain superfamily/Winged helix DNA-binding domain"/>
    <property type="match status" value="1"/>
</dbReference>
<evidence type="ECO:0000256" key="2">
    <source>
        <dbReference type="ARBA" id="ARBA00023015"/>
    </source>
</evidence>
<organism evidence="6 7">
    <name type="scientific">Salininema proteolyticum</name>
    <dbReference type="NCBI Taxonomy" id="1607685"/>
    <lineage>
        <taxon>Bacteria</taxon>
        <taxon>Bacillati</taxon>
        <taxon>Actinomycetota</taxon>
        <taxon>Actinomycetes</taxon>
        <taxon>Glycomycetales</taxon>
        <taxon>Glycomycetaceae</taxon>
        <taxon>Salininema</taxon>
    </lineage>
</organism>
<dbReference type="Pfam" id="PF00126">
    <property type="entry name" value="HTH_1"/>
    <property type="match status" value="1"/>
</dbReference>
<keyword evidence="4" id="KW-0804">Transcription</keyword>
<dbReference type="Proteomes" id="UP001595823">
    <property type="component" value="Unassembled WGS sequence"/>
</dbReference>
<dbReference type="SUPFAM" id="SSF46785">
    <property type="entry name" value="Winged helix' DNA-binding domain"/>
    <property type="match status" value="1"/>
</dbReference>
<dbReference type="InterPro" id="IPR000847">
    <property type="entry name" value="LysR_HTH_N"/>
</dbReference>
<dbReference type="PROSITE" id="PS50931">
    <property type="entry name" value="HTH_LYSR"/>
    <property type="match status" value="1"/>
</dbReference>
<accession>A0ABV8TXI4</accession>
<reference evidence="7" key="1">
    <citation type="journal article" date="2019" name="Int. J. Syst. Evol. Microbiol.">
        <title>The Global Catalogue of Microorganisms (GCM) 10K type strain sequencing project: providing services to taxonomists for standard genome sequencing and annotation.</title>
        <authorList>
            <consortium name="The Broad Institute Genomics Platform"/>
            <consortium name="The Broad Institute Genome Sequencing Center for Infectious Disease"/>
            <person name="Wu L."/>
            <person name="Ma J."/>
        </authorList>
    </citation>
    <scope>NUCLEOTIDE SEQUENCE [LARGE SCALE GENOMIC DNA]</scope>
    <source>
        <strain evidence="7">IBRC-M 10908</strain>
    </source>
</reference>
<keyword evidence="7" id="KW-1185">Reference proteome</keyword>
<dbReference type="RefSeq" id="WP_380619492.1">
    <property type="nucleotide sequence ID" value="NZ_JBHSDK010000012.1"/>
</dbReference>
<dbReference type="PRINTS" id="PR00039">
    <property type="entry name" value="HTHLYSR"/>
</dbReference>
<evidence type="ECO:0000313" key="7">
    <source>
        <dbReference type="Proteomes" id="UP001595823"/>
    </source>
</evidence>
<feature type="domain" description="HTH lysR-type" evidence="5">
    <location>
        <begin position="8"/>
        <end position="65"/>
    </location>
</feature>
<evidence type="ECO:0000256" key="3">
    <source>
        <dbReference type="ARBA" id="ARBA00023125"/>
    </source>
</evidence>
<dbReference type="Pfam" id="PF03466">
    <property type="entry name" value="LysR_substrate"/>
    <property type="match status" value="1"/>
</dbReference>
<evidence type="ECO:0000256" key="1">
    <source>
        <dbReference type="ARBA" id="ARBA00009437"/>
    </source>
</evidence>
<evidence type="ECO:0000256" key="4">
    <source>
        <dbReference type="ARBA" id="ARBA00023163"/>
    </source>
</evidence>
<dbReference type="InterPro" id="IPR036390">
    <property type="entry name" value="WH_DNA-bd_sf"/>
</dbReference>
<dbReference type="InterPro" id="IPR005119">
    <property type="entry name" value="LysR_subst-bd"/>
</dbReference>
<dbReference type="EMBL" id="JBHSDK010000012">
    <property type="protein sequence ID" value="MFC4335118.1"/>
    <property type="molecule type" value="Genomic_DNA"/>
</dbReference>